<sequence>MGFVPPVASTQLCPRTFNNTHILIDNAAMIAWAGILKLRRQGGVGDAYGRLLKPKWSMEAIEADEKIEEEGEEVPPAEVTVVRV</sequence>
<proteinExistence type="predicted"/>
<evidence type="ECO:0000313" key="2">
    <source>
        <dbReference type="Proteomes" id="UP001234202"/>
    </source>
</evidence>
<organism evidence="1 2">
    <name type="scientific">Naganishia onofrii</name>
    <dbReference type="NCBI Taxonomy" id="1851511"/>
    <lineage>
        <taxon>Eukaryota</taxon>
        <taxon>Fungi</taxon>
        <taxon>Dikarya</taxon>
        <taxon>Basidiomycota</taxon>
        <taxon>Agaricomycotina</taxon>
        <taxon>Tremellomycetes</taxon>
        <taxon>Filobasidiales</taxon>
        <taxon>Filobasidiaceae</taxon>
        <taxon>Naganishia</taxon>
    </lineage>
</organism>
<gene>
    <name evidence="1" type="ORF">QFC24_001125</name>
</gene>
<name>A0ACC2XVP9_9TREE</name>
<dbReference type="Proteomes" id="UP001234202">
    <property type="component" value="Unassembled WGS sequence"/>
</dbReference>
<protein>
    <submittedName>
        <fullName evidence="1">Uncharacterized protein</fullName>
    </submittedName>
</protein>
<accession>A0ACC2XVP9</accession>
<comment type="caution">
    <text evidence="1">The sequence shown here is derived from an EMBL/GenBank/DDBJ whole genome shotgun (WGS) entry which is preliminary data.</text>
</comment>
<evidence type="ECO:0000313" key="1">
    <source>
        <dbReference type="EMBL" id="KAJ9127715.1"/>
    </source>
</evidence>
<keyword evidence="2" id="KW-1185">Reference proteome</keyword>
<reference evidence="1" key="1">
    <citation type="submission" date="2023-04" db="EMBL/GenBank/DDBJ databases">
        <title>Draft Genome sequencing of Naganishia species isolated from polar environments using Oxford Nanopore Technology.</title>
        <authorList>
            <person name="Leo P."/>
            <person name="Venkateswaran K."/>
        </authorList>
    </citation>
    <scope>NUCLEOTIDE SEQUENCE</scope>
    <source>
        <strain evidence="1">DBVPG 5303</strain>
    </source>
</reference>
<dbReference type="EMBL" id="JASBWV010000002">
    <property type="protein sequence ID" value="KAJ9127715.1"/>
    <property type="molecule type" value="Genomic_DNA"/>
</dbReference>